<dbReference type="InterPro" id="IPR050261">
    <property type="entry name" value="FrsA_esterase"/>
</dbReference>
<dbReference type="SUPFAM" id="SSF53474">
    <property type="entry name" value="alpha/beta-Hydrolases"/>
    <property type="match status" value="1"/>
</dbReference>
<keyword evidence="2" id="KW-0732">Signal</keyword>
<feature type="chain" id="PRO_5012353735" description="Alpha/beta hydrolase" evidence="2">
    <location>
        <begin position="25"/>
        <end position="403"/>
    </location>
</feature>
<dbReference type="OrthoDB" id="9812921at2"/>
<dbReference type="PANTHER" id="PTHR22946">
    <property type="entry name" value="DIENELACTONE HYDROLASE DOMAIN-CONTAINING PROTEIN-RELATED"/>
    <property type="match status" value="1"/>
</dbReference>
<reference evidence="3 4" key="1">
    <citation type="submission" date="2017-06" db="EMBL/GenBank/DDBJ databases">
        <authorList>
            <person name="Kim H.J."/>
            <person name="Triplett B.A."/>
        </authorList>
    </citation>
    <scope>NUCLEOTIDE SEQUENCE [LARGE SCALE GENOMIC DNA]</scope>
    <source>
        <strain evidence="3 4">U15</strain>
    </source>
</reference>
<keyword evidence="4" id="KW-1185">Reference proteome</keyword>
<dbReference type="PANTHER" id="PTHR22946:SF12">
    <property type="entry name" value="CONIDIAL PIGMENT BIOSYNTHESIS PROTEIN AYG1 (AFU_ORTHOLOGUE AFUA_2G17550)"/>
    <property type="match status" value="1"/>
</dbReference>
<dbReference type="Proteomes" id="UP000198284">
    <property type="component" value="Unassembled WGS sequence"/>
</dbReference>
<name>A0A239K4K7_9BURK</name>
<evidence type="ECO:0008006" key="5">
    <source>
        <dbReference type="Google" id="ProtNLM"/>
    </source>
</evidence>
<dbReference type="EMBL" id="FZOT01000014">
    <property type="protein sequence ID" value="SNT12622.1"/>
    <property type="molecule type" value="Genomic_DNA"/>
</dbReference>
<evidence type="ECO:0000313" key="3">
    <source>
        <dbReference type="EMBL" id="SNT12622.1"/>
    </source>
</evidence>
<evidence type="ECO:0000256" key="1">
    <source>
        <dbReference type="ARBA" id="ARBA00022801"/>
    </source>
</evidence>
<dbReference type="Gene3D" id="3.40.50.1820">
    <property type="entry name" value="alpha/beta hydrolase"/>
    <property type="match status" value="1"/>
</dbReference>
<dbReference type="RefSeq" id="WP_089400732.1">
    <property type="nucleotide sequence ID" value="NZ_FZOT01000014.1"/>
</dbReference>
<keyword evidence="1" id="KW-0378">Hydrolase</keyword>
<gene>
    <name evidence="3" type="ORF">SAMN06265795_114113</name>
</gene>
<protein>
    <recommendedName>
        <fullName evidence="5">Alpha/beta hydrolase</fullName>
    </recommendedName>
</protein>
<proteinExistence type="predicted"/>
<dbReference type="AlphaFoldDB" id="A0A239K4K7"/>
<dbReference type="GO" id="GO:0016787">
    <property type="term" value="F:hydrolase activity"/>
    <property type="evidence" value="ECO:0007669"/>
    <property type="project" value="UniProtKB-KW"/>
</dbReference>
<dbReference type="InterPro" id="IPR010520">
    <property type="entry name" value="FrsA-like"/>
</dbReference>
<dbReference type="Pfam" id="PF06500">
    <property type="entry name" value="FrsA-like"/>
    <property type="match status" value="1"/>
</dbReference>
<feature type="signal peptide" evidence="2">
    <location>
        <begin position="1"/>
        <end position="24"/>
    </location>
</feature>
<accession>A0A239K4K7</accession>
<organism evidence="3 4">
    <name type="scientific">Noviherbaspirillum humi</name>
    <dbReference type="NCBI Taxonomy" id="1688639"/>
    <lineage>
        <taxon>Bacteria</taxon>
        <taxon>Pseudomonadati</taxon>
        <taxon>Pseudomonadota</taxon>
        <taxon>Betaproteobacteria</taxon>
        <taxon>Burkholderiales</taxon>
        <taxon>Oxalobacteraceae</taxon>
        <taxon>Noviherbaspirillum</taxon>
    </lineage>
</organism>
<sequence>MLKLQWKTLCLPVLAGLVITTAHAQVKERTIEEIKAESIARAERGAYPLGGLDPSDVKEALSLIQSRDRDEWARGWSTVAERYMAQAAKAATPQEAANAYKRAWRLYYFAQWPVPSSDGKKVAYANALDAYAKYAQTLDPPLEVVKIPFEGKEIVGYLRLPKNAKEPVPMALAISGLDSRKETVAETYGEILKHGIGFFAVDGPGTGQAPLKVSPTADRMFSAVLDYLEKRQEVDKARIFTHGVSFGGYWTTKLSIVEQKRLLGAVVQSPPVDVFFTEKFLREGTLGNREYLFDLAPAFVNVFEGAENIDDLARLLPNMSLVKLGLLDKPSAPTLIVTGAKDTQVPMAEVDLLLRSGTSPKEAWINPVGGHLGREPKGWTDPVIYSKVILPWELRLVEQSRAK</sequence>
<evidence type="ECO:0000256" key="2">
    <source>
        <dbReference type="SAM" id="SignalP"/>
    </source>
</evidence>
<dbReference type="InterPro" id="IPR029058">
    <property type="entry name" value="AB_hydrolase_fold"/>
</dbReference>
<evidence type="ECO:0000313" key="4">
    <source>
        <dbReference type="Proteomes" id="UP000198284"/>
    </source>
</evidence>